<dbReference type="PIRSF" id="PIRSF038007">
    <property type="entry name" value="IL_12_beta"/>
    <property type="match status" value="1"/>
</dbReference>
<feature type="signal peptide" evidence="4">
    <location>
        <begin position="1"/>
        <end position="21"/>
    </location>
</feature>
<protein>
    <recommendedName>
        <fullName evidence="4">Interleukin-12 subunit beta</fullName>
        <shortName evidence="4">IL-12B</shortName>
    </recommendedName>
    <alternativeName>
        <fullName evidence="4">Cytotoxic lymphocyte maturation factor 40 kDa subunit</fullName>
    </alternativeName>
    <alternativeName>
        <fullName evidence="4">IL-12 subunit p40</fullName>
    </alternativeName>
</protein>
<dbReference type="InterPro" id="IPR050676">
    <property type="entry name" value="IL-12"/>
</dbReference>
<dbReference type="InterPro" id="IPR007110">
    <property type="entry name" value="Ig-like_dom"/>
</dbReference>
<dbReference type="SUPFAM" id="SSF49265">
    <property type="entry name" value="Fibronectin type III"/>
    <property type="match status" value="2"/>
</dbReference>
<comment type="subunit">
    <text evidence="4">Heterodimer with IL12A; disulfide-linked. The heterodimer is known as interleukin IL-12.</text>
</comment>
<name>A0A8T0AYG0_SILME</name>
<dbReference type="Gene3D" id="2.60.40.10">
    <property type="entry name" value="Immunoglobulins"/>
    <property type="match status" value="3"/>
</dbReference>
<dbReference type="InterPro" id="IPR015528">
    <property type="entry name" value="IL-12_beta"/>
</dbReference>
<organism evidence="6 7">
    <name type="scientific">Silurus meridionalis</name>
    <name type="common">Southern catfish</name>
    <name type="synonym">Silurus soldatovi meridionalis</name>
    <dbReference type="NCBI Taxonomy" id="175797"/>
    <lineage>
        <taxon>Eukaryota</taxon>
        <taxon>Metazoa</taxon>
        <taxon>Chordata</taxon>
        <taxon>Craniata</taxon>
        <taxon>Vertebrata</taxon>
        <taxon>Euteleostomi</taxon>
        <taxon>Actinopterygii</taxon>
        <taxon>Neopterygii</taxon>
        <taxon>Teleostei</taxon>
        <taxon>Ostariophysi</taxon>
        <taxon>Siluriformes</taxon>
        <taxon>Siluridae</taxon>
        <taxon>Silurus</taxon>
    </lineage>
</organism>
<dbReference type="GO" id="GO:0005125">
    <property type="term" value="F:cytokine activity"/>
    <property type="evidence" value="ECO:0007669"/>
    <property type="project" value="UniProtKB-KW"/>
</dbReference>
<evidence type="ECO:0000313" key="6">
    <source>
        <dbReference type="EMBL" id="KAF7697389.1"/>
    </source>
</evidence>
<comment type="caution">
    <text evidence="6">The sequence shown here is derived from an EMBL/GenBank/DDBJ whole genome shotgun (WGS) entry which is preliminary data.</text>
</comment>
<keyword evidence="3 4" id="KW-0325">Glycoprotein</keyword>
<dbReference type="OrthoDB" id="8670716at2759"/>
<evidence type="ECO:0000256" key="3">
    <source>
        <dbReference type="ARBA" id="ARBA00023180"/>
    </source>
</evidence>
<evidence type="ECO:0000256" key="1">
    <source>
        <dbReference type="ARBA" id="ARBA00022729"/>
    </source>
</evidence>
<dbReference type="Pfam" id="PF10420">
    <property type="entry name" value="IL12p40_C"/>
    <property type="match status" value="1"/>
</dbReference>
<feature type="chain" id="PRO_5035962408" description="Interleukin-12 subunit beta" evidence="4">
    <location>
        <begin position="22"/>
        <end position="316"/>
    </location>
</feature>
<gene>
    <name evidence="4" type="primary">IL12B</name>
    <name evidence="6" type="ORF">HF521_005807</name>
</gene>
<evidence type="ECO:0000256" key="2">
    <source>
        <dbReference type="ARBA" id="ARBA00023157"/>
    </source>
</evidence>
<dbReference type="InterPro" id="IPR013783">
    <property type="entry name" value="Ig-like_fold"/>
</dbReference>
<dbReference type="InterPro" id="IPR036116">
    <property type="entry name" value="FN3_sf"/>
</dbReference>
<keyword evidence="1 4" id="KW-0732">Signal</keyword>
<keyword evidence="4" id="KW-0202">Cytokine</keyword>
<comment type="subcellular location">
    <subcellularLocation>
        <location evidence="4">Secreted</location>
    </subcellularLocation>
</comment>
<keyword evidence="4" id="KW-0964">Secreted</keyword>
<reference evidence="6" key="1">
    <citation type="submission" date="2020-08" db="EMBL/GenBank/DDBJ databases">
        <title>Chromosome-level assembly of Southern catfish (Silurus meridionalis) provides insights into visual adaptation to the nocturnal and benthic lifestyles.</title>
        <authorList>
            <person name="Zhang Y."/>
            <person name="Wang D."/>
            <person name="Peng Z."/>
        </authorList>
    </citation>
    <scope>NUCLEOTIDE SEQUENCE</scope>
    <source>
        <strain evidence="6">SWU-2019-XX</strain>
        <tissue evidence="6">Muscle</tissue>
    </source>
</reference>
<dbReference type="PANTHER" id="PTHR48485">
    <property type="entry name" value="INTERLEUKIN-12 SUBUNIT BETA-RELATED"/>
    <property type="match status" value="1"/>
</dbReference>
<dbReference type="EMBL" id="JABFDY010000015">
    <property type="protein sequence ID" value="KAF7697389.1"/>
    <property type="molecule type" value="Genomic_DNA"/>
</dbReference>
<feature type="domain" description="Ig-like" evidence="5">
    <location>
        <begin position="29"/>
        <end position="90"/>
    </location>
</feature>
<proteinExistence type="inferred from homology"/>
<evidence type="ECO:0000259" key="5">
    <source>
        <dbReference type="PROSITE" id="PS50835"/>
    </source>
</evidence>
<dbReference type="PANTHER" id="PTHR48485:SF4">
    <property type="entry name" value="INTERLEUKIN-12 SUBUNIT BETA"/>
    <property type="match status" value="1"/>
</dbReference>
<dbReference type="InterPro" id="IPR019482">
    <property type="entry name" value="IL-12_beta_cen-dom"/>
</dbReference>
<evidence type="ECO:0000313" key="7">
    <source>
        <dbReference type="Proteomes" id="UP000606274"/>
    </source>
</evidence>
<dbReference type="GO" id="GO:0005615">
    <property type="term" value="C:extracellular space"/>
    <property type="evidence" value="ECO:0007669"/>
    <property type="project" value="UniProtKB-KW"/>
</dbReference>
<dbReference type="Proteomes" id="UP000606274">
    <property type="component" value="Unassembled WGS sequence"/>
</dbReference>
<keyword evidence="7" id="KW-1185">Reference proteome</keyword>
<dbReference type="AlphaFoldDB" id="A0A8T0AYG0"/>
<comment type="similarity">
    <text evidence="4">Belongs to the IL-12B family.</text>
</comment>
<keyword evidence="2" id="KW-1015">Disulfide bond</keyword>
<keyword evidence="4" id="KW-0393">Immunoglobulin domain</keyword>
<evidence type="ECO:0000256" key="4">
    <source>
        <dbReference type="RuleBase" id="RU281113"/>
    </source>
</evidence>
<dbReference type="PROSITE" id="PS50835">
    <property type="entry name" value="IG_LIKE"/>
    <property type="match status" value="1"/>
</dbReference>
<dbReference type="PRINTS" id="PR01928">
    <property type="entry name" value="INTRLEUKN12B"/>
</dbReference>
<accession>A0A8T0AYG0</accession>
<dbReference type="GO" id="GO:0004896">
    <property type="term" value="F:cytokine receptor activity"/>
    <property type="evidence" value="ECO:0007669"/>
    <property type="project" value="UniProtKB-UniRule"/>
</dbReference>
<sequence>MNMILLKVFALHLTLLHIGDANKFRVIKPNVIALEVNGNPMKQKTSVVLSCGDQFDNSEIHWRKNQEKIDVKGNRVEVSIEAMLGGNFTCHEESGDVLNHTLVLVSPLDFDKAILLRNDDKEFVTCVARNYSGPFHCSWKWDPIRNGVVVFFSASRNSNMLKCSLDADNAGLTCEDLQCPFSEEVTRINLTLLVRNQYRLEEHQRTFFIHDIIKPGKVDITKAENDAFEWKIPKTWNQPCSFFPLRYEVKVVSHRKECEETSGEGNHSENHYVSETHYKVIGRKSYTFCVRAQDSFTNKVWSDWSQHKVMKQKSRK</sequence>